<dbReference type="PROSITE" id="PS51352">
    <property type="entry name" value="THIOREDOXIN_2"/>
    <property type="match status" value="1"/>
</dbReference>
<evidence type="ECO:0000256" key="7">
    <source>
        <dbReference type="ARBA" id="ARBA00023157"/>
    </source>
</evidence>
<reference evidence="16" key="1">
    <citation type="journal article" date="2019" name="Int. J. Syst. Evol. Microbiol.">
        <title>The Global Catalogue of Microorganisms (GCM) 10K type strain sequencing project: providing services to taxonomists for standard genome sequencing and annotation.</title>
        <authorList>
            <consortium name="The Broad Institute Genomics Platform"/>
            <consortium name="The Broad Institute Genome Sequencing Center for Infectious Disease"/>
            <person name="Wu L."/>
            <person name="Ma J."/>
        </authorList>
    </citation>
    <scope>NUCLEOTIDE SEQUENCE [LARGE SCALE GENOMIC DNA]</scope>
    <source>
        <strain evidence="16">JCM 18392</strain>
    </source>
</reference>
<dbReference type="PANTHER" id="PTHR42801">
    <property type="entry name" value="THIOREDOXIN-DEPENDENT PEROXIDE REDUCTASE"/>
    <property type="match status" value="1"/>
</dbReference>
<keyword evidence="6" id="KW-0560">Oxidoreductase</keyword>
<dbReference type="InterPro" id="IPR036249">
    <property type="entry name" value="Thioredoxin-like_sf"/>
</dbReference>
<evidence type="ECO:0000259" key="14">
    <source>
        <dbReference type="PROSITE" id="PS51352"/>
    </source>
</evidence>
<dbReference type="Proteomes" id="UP001501323">
    <property type="component" value="Unassembled WGS sequence"/>
</dbReference>
<keyword evidence="7" id="KW-1015">Disulfide bond</keyword>
<comment type="function">
    <text evidence="1">Thiol-specific peroxidase that catalyzes the reduction of hydrogen peroxide and organic hydroperoxides to water and alcohols, respectively. Plays a role in cell protection against oxidative stress by detoxifying peroxides and as sensor of hydrogen peroxide-mediated signaling events.</text>
</comment>
<dbReference type="Gene3D" id="3.40.30.10">
    <property type="entry name" value="Glutaredoxin"/>
    <property type="match status" value="1"/>
</dbReference>
<evidence type="ECO:0000256" key="6">
    <source>
        <dbReference type="ARBA" id="ARBA00023002"/>
    </source>
</evidence>
<dbReference type="Pfam" id="PF00578">
    <property type="entry name" value="AhpC-TSA"/>
    <property type="match status" value="1"/>
</dbReference>
<gene>
    <name evidence="15" type="ORF">GCM10023332_14880</name>
</gene>
<name>A0ABP9E1I6_9GAMM</name>
<dbReference type="InterPro" id="IPR050924">
    <property type="entry name" value="Peroxiredoxin_BCP/PrxQ"/>
</dbReference>
<proteinExistence type="inferred from homology"/>
<keyword evidence="4" id="KW-0575">Peroxidase</keyword>
<keyword evidence="16" id="KW-1185">Reference proteome</keyword>
<dbReference type="PANTHER" id="PTHR42801:SF4">
    <property type="entry name" value="AHPC_TSA FAMILY PROTEIN"/>
    <property type="match status" value="1"/>
</dbReference>
<protein>
    <recommendedName>
        <fullName evidence="3">thioredoxin-dependent peroxiredoxin</fullName>
        <ecNumber evidence="3">1.11.1.24</ecNumber>
    </recommendedName>
    <alternativeName>
        <fullName evidence="9">Thioredoxin peroxidase</fullName>
    </alternativeName>
    <alternativeName>
        <fullName evidence="11">Thioredoxin-dependent peroxiredoxin Bcp</fullName>
    </alternativeName>
</protein>
<evidence type="ECO:0000256" key="11">
    <source>
        <dbReference type="ARBA" id="ARBA00042639"/>
    </source>
</evidence>
<dbReference type="SUPFAM" id="SSF52833">
    <property type="entry name" value="Thioredoxin-like"/>
    <property type="match status" value="1"/>
</dbReference>
<evidence type="ECO:0000256" key="3">
    <source>
        <dbReference type="ARBA" id="ARBA00013017"/>
    </source>
</evidence>
<dbReference type="RefSeq" id="WP_345294883.1">
    <property type="nucleotide sequence ID" value="NZ_BAABJY010000002.1"/>
</dbReference>
<feature type="domain" description="Thioredoxin" evidence="14">
    <location>
        <begin position="12"/>
        <end position="165"/>
    </location>
</feature>
<dbReference type="EMBL" id="BAABJY010000002">
    <property type="protein sequence ID" value="GAA4863757.1"/>
    <property type="molecule type" value="Genomic_DNA"/>
</dbReference>
<feature type="region of interest" description="Disordered" evidence="13">
    <location>
        <begin position="1"/>
        <end position="20"/>
    </location>
</feature>
<evidence type="ECO:0000313" key="16">
    <source>
        <dbReference type="Proteomes" id="UP001501323"/>
    </source>
</evidence>
<dbReference type="PIRSF" id="PIRSF000239">
    <property type="entry name" value="AHPC"/>
    <property type="match status" value="1"/>
</dbReference>
<evidence type="ECO:0000256" key="2">
    <source>
        <dbReference type="ARBA" id="ARBA00011245"/>
    </source>
</evidence>
<comment type="caution">
    <text evidence="15">The sequence shown here is derived from an EMBL/GenBank/DDBJ whole genome shotgun (WGS) entry which is preliminary data.</text>
</comment>
<evidence type="ECO:0000256" key="8">
    <source>
        <dbReference type="ARBA" id="ARBA00023284"/>
    </source>
</evidence>
<comment type="similarity">
    <text evidence="10">Belongs to the peroxiredoxin family. BCP/PrxQ subfamily.</text>
</comment>
<evidence type="ECO:0000256" key="1">
    <source>
        <dbReference type="ARBA" id="ARBA00003330"/>
    </source>
</evidence>
<evidence type="ECO:0000256" key="9">
    <source>
        <dbReference type="ARBA" id="ARBA00032824"/>
    </source>
</evidence>
<evidence type="ECO:0000256" key="5">
    <source>
        <dbReference type="ARBA" id="ARBA00022862"/>
    </source>
</evidence>
<accession>A0ABP9E1I6</accession>
<evidence type="ECO:0000256" key="4">
    <source>
        <dbReference type="ARBA" id="ARBA00022559"/>
    </source>
</evidence>
<comment type="catalytic activity">
    <reaction evidence="12">
        <text>a hydroperoxide + [thioredoxin]-dithiol = an alcohol + [thioredoxin]-disulfide + H2O</text>
        <dbReference type="Rhea" id="RHEA:62620"/>
        <dbReference type="Rhea" id="RHEA-COMP:10698"/>
        <dbReference type="Rhea" id="RHEA-COMP:10700"/>
        <dbReference type="ChEBI" id="CHEBI:15377"/>
        <dbReference type="ChEBI" id="CHEBI:29950"/>
        <dbReference type="ChEBI" id="CHEBI:30879"/>
        <dbReference type="ChEBI" id="CHEBI:35924"/>
        <dbReference type="ChEBI" id="CHEBI:50058"/>
        <dbReference type="EC" id="1.11.1.24"/>
    </reaction>
</comment>
<dbReference type="InterPro" id="IPR013766">
    <property type="entry name" value="Thioredoxin_domain"/>
</dbReference>
<dbReference type="CDD" id="cd03017">
    <property type="entry name" value="PRX_BCP"/>
    <property type="match status" value="1"/>
</dbReference>
<keyword evidence="5" id="KW-0049">Antioxidant</keyword>
<dbReference type="InterPro" id="IPR024706">
    <property type="entry name" value="Peroxiredoxin_AhpC-typ"/>
</dbReference>
<evidence type="ECO:0000313" key="15">
    <source>
        <dbReference type="EMBL" id="GAA4863757.1"/>
    </source>
</evidence>
<organism evidence="15 16">
    <name type="scientific">Luteimonas vadosa</name>
    <dbReference type="NCBI Taxonomy" id="1165507"/>
    <lineage>
        <taxon>Bacteria</taxon>
        <taxon>Pseudomonadati</taxon>
        <taxon>Pseudomonadota</taxon>
        <taxon>Gammaproteobacteria</taxon>
        <taxon>Lysobacterales</taxon>
        <taxon>Lysobacteraceae</taxon>
        <taxon>Luteimonas</taxon>
    </lineage>
</organism>
<keyword evidence="8" id="KW-0676">Redox-active center</keyword>
<comment type="subunit">
    <text evidence="2">Monomer.</text>
</comment>
<sequence length="166" mass="18219">MAKAKTSDGTPLQPGDQVPAAELSLSGGASAKLSDYRGRWLVLYFYPKDATPGCTTEGLDFNALLPKFRKLDADILGVSRDSVRSHDNFCAKQGFRFPLASDPDETLCRAFDVIREKNMYGRKVMGIERSTFLIDPKGRIAEAWRKVKVAGHAQAVLDALKAAQAR</sequence>
<evidence type="ECO:0000256" key="13">
    <source>
        <dbReference type="SAM" id="MobiDB-lite"/>
    </source>
</evidence>
<evidence type="ECO:0000256" key="10">
    <source>
        <dbReference type="ARBA" id="ARBA00038489"/>
    </source>
</evidence>
<dbReference type="EC" id="1.11.1.24" evidence="3"/>
<dbReference type="InterPro" id="IPR000866">
    <property type="entry name" value="AhpC/TSA"/>
</dbReference>
<evidence type="ECO:0000256" key="12">
    <source>
        <dbReference type="ARBA" id="ARBA00049091"/>
    </source>
</evidence>